<dbReference type="InterPro" id="IPR029058">
    <property type="entry name" value="AB_hydrolase_fold"/>
</dbReference>
<dbReference type="SUPFAM" id="SSF53474">
    <property type="entry name" value="alpha/beta-Hydrolases"/>
    <property type="match status" value="1"/>
</dbReference>
<evidence type="ECO:0000313" key="4">
    <source>
        <dbReference type="EMBL" id="TYP81106.1"/>
    </source>
</evidence>
<feature type="region of interest" description="Disordered" evidence="1">
    <location>
        <begin position="81"/>
        <end position="101"/>
    </location>
</feature>
<reference evidence="4 5" key="1">
    <citation type="submission" date="2019-07" db="EMBL/GenBank/DDBJ databases">
        <title>Genomic Encyclopedia of Archaeal and Bacterial Type Strains, Phase II (KMG-II): from individual species to whole genera.</title>
        <authorList>
            <person name="Goeker M."/>
        </authorList>
    </citation>
    <scope>NUCLEOTIDE SEQUENCE [LARGE SCALE GENOMIC DNA]</scope>
    <source>
        <strain evidence="4 5">DSM 46842</strain>
    </source>
</reference>
<dbReference type="PRINTS" id="PR00111">
    <property type="entry name" value="ABHYDROLASE"/>
</dbReference>
<comment type="caution">
    <text evidence="4">The sequence shown here is derived from an EMBL/GenBank/DDBJ whole genome shotgun (WGS) entry which is preliminary data.</text>
</comment>
<dbReference type="GO" id="GO:0016787">
    <property type="term" value="F:hydrolase activity"/>
    <property type="evidence" value="ECO:0007669"/>
    <property type="project" value="UniProtKB-KW"/>
</dbReference>
<gene>
    <name evidence="4" type="ORF">BD833_12716</name>
</gene>
<dbReference type="PROSITE" id="PS51257">
    <property type="entry name" value="PROKAR_LIPOPROTEIN"/>
    <property type="match status" value="1"/>
</dbReference>
<dbReference type="Proteomes" id="UP000322499">
    <property type="component" value="Unassembled WGS sequence"/>
</dbReference>
<organism evidence="4 5">
    <name type="scientific">Blastococcus xanthinilyticus</name>
    <dbReference type="NCBI Taxonomy" id="1564164"/>
    <lineage>
        <taxon>Bacteria</taxon>
        <taxon>Bacillati</taxon>
        <taxon>Actinomycetota</taxon>
        <taxon>Actinomycetes</taxon>
        <taxon>Geodermatophilales</taxon>
        <taxon>Geodermatophilaceae</taxon>
        <taxon>Blastococcus</taxon>
    </lineage>
</organism>
<accession>A0A5S5CNK9</accession>
<dbReference type="InterPro" id="IPR000073">
    <property type="entry name" value="AB_hydrolase_1"/>
</dbReference>
<feature type="chain" id="PRO_5024393348" evidence="2">
    <location>
        <begin position="27"/>
        <end position="257"/>
    </location>
</feature>
<protein>
    <submittedName>
        <fullName evidence="4">Alpha/beta hydrolase family protein</fullName>
    </submittedName>
</protein>
<dbReference type="EMBL" id="VNHW01000027">
    <property type="protein sequence ID" value="TYP81106.1"/>
    <property type="molecule type" value="Genomic_DNA"/>
</dbReference>
<dbReference type="PANTHER" id="PTHR43798:SF33">
    <property type="entry name" value="HYDROLASE, PUTATIVE (AFU_ORTHOLOGUE AFUA_2G14860)-RELATED"/>
    <property type="match status" value="1"/>
</dbReference>
<name>A0A5S5CNK9_9ACTN</name>
<keyword evidence="2" id="KW-0732">Signal</keyword>
<evidence type="ECO:0000256" key="1">
    <source>
        <dbReference type="SAM" id="MobiDB-lite"/>
    </source>
</evidence>
<sequence>MPAGRARRSAAGTLLAVAVVAGCGSAAEPVPGEQASTVAAQRVWCAGSGPAVVLVNGIGDDASAQQWREVQRELADRARVCRYDRPGTGDSPAPEGPDRGADELDAELAAVVAHAAGSGEVVLVAHSFGGYLALVHAQRHPDRVAGLVLVDALAPSVGVLRGTGAADLAGVPMADERLDLTDVESAAAAVADLPGDPPTVVLSRGEGASASWTAGQAALAALSTRSRSVVVAAGHQIPSERPEAVVAAVDELLAELG</sequence>
<dbReference type="Gene3D" id="3.40.50.1820">
    <property type="entry name" value="alpha/beta hydrolase"/>
    <property type="match status" value="1"/>
</dbReference>
<dbReference type="PANTHER" id="PTHR43798">
    <property type="entry name" value="MONOACYLGLYCEROL LIPASE"/>
    <property type="match status" value="1"/>
</dbReference>
<evidence type="ECO:0000256" key="2">
    <source>
        <dbReference type="SAM" id="SignalP"/>
    </source>
</evidence>
<keyword evidence="5" id="KW-1185">Reference proteome</keyword>
<dbReference type="InterPro" id="IPR050266">
    <property type="entry name" value="AB_hydrolase_sf"/>
</dbReference>
<dbReference type="AlphaFoldDB" id="A0A5S5CNK9"/>
<feature type="signal peptide" evidence="2">
    <location>
        <begin position="1"/>
        <end position="26"/>
    </location>
</feature>
<dbReference type="GO" id="GO:0016020">
    <property type="term" value="C:membrane"/>
    <property type="evidence" value="ECO:0007669"/>
    <property type="project" value="TreeGrafter"/>
</dbReference>
<dbReference type="Pfam" id="PF00561">
    <property type="entry name" value="Abhydrolase_1"/>
    <property type="match status" value="1"/>
</dbReference>
<proteinExistence type="predicted"/>
<evidence type="ECO:0000259" key="3">
    <source>
        <dbReference type="Pfam" id="PF00561"/>
    </source>
</evidence>
<dbReference type="RefSeq" id="WP_166535328.1">
    <property type="nucleotide sequence ID" value="NZ_VNHW01000027.1"/>
</dbReference>
<evidence type="ECO:0000313" key="5">
    <source>
        <dbReference type="Proteomes" id="UP000322499"/>
    </source>
</evidence>
<keyword evidence="4" id="KW-0378">Hydrolase</keyword>
<feature type="domain" description="AB hydrolase-1" evidence="3">
    <location>
        <begin position="50"/>
        <end position="158"/>
    </location>
</feature>